<organism evidence="2 3">
    <name type="scientific">Photobacterium toruni</name>
    <dbReference type="NCBI Taxonomy" id="1935446"/>
    <lineage>
        <taxon>Bacteria</taxon>
        <taxon>Pseudomonadati</taxon>
        <taxon>Pseudomonadota</taxon>
        <taxon>Gammaproteobacteria</taxon>
        <taxon>Vibrionales</taxon>
        <taxon>Vibrionaceae</taxon>
        <taxon>Photobacterium</taxon>
    </lineage>
</organism>
<dbReference type="Proteomes" id="UP001306119">
    <property type="component" value="Unassembled WGS sequence"/>
</dbReference>
<evidence type="ECO:0000313" key="2">
    <source>
        <dbReference type="EMBL" id="MEC6830348.1"/>
    </source>
</evidence>
<dbReference type="InterPro" id="IPR010982">
    <property type="entry name" value="Lambda_DNA-bd_dom_sf"/>
</dbReference>
<protein>
    <submittedName>
        <fullName evidence="2">Helix-turn-helix transcriptional regulator</fullName>
    </submittedName>
</protein>
<keyword evidence="3" id="KW-1185">Reference proteome</keyword>
<proteinExistence type="predicted"/>
<dbReference type="Gene3D" id="1.10.260.40">
    <property type="entry name" value="lambda repressor-like DNA-binding domains"/>
    <property type="match status" value="1"/>
</dbReference>
<dbReference type="PROSITE" id="PS50943">
    <property type="entry name" value="HTH_CROC1"/>
    <property type="match status" value="1"/>
</dbReference>
<dbReference type="SUPFAM" id="SSF47413">
    <property type="entry name" value="lambda repressor-like DNA-binding domains"/>
    <property type="match status" value="1"/>
</dbReference>
<name>A0ABU6L1K3_9GAMM</name>
<sequence length="78" mass="9007">MIKCHLSAIMGAKRLKIADVVRDAQINRNTVTRLYHETNNRIDFDTLEKLCRYLNCEVGELLEITNDVEDTIHTSSDE</sequence>
<dbReference type="EMBL" id="JAYXUG010000001">
    <property type="protein sequence ID" value="MEC6830348.1"/>
    <property type="molecule type" value="Genomic_DNA"/>
</dbReference>
<reference evidence="2 3" key="1">
    <citation type="submission" date="2024-01" db="EMBL/GenBank/DDBJ databases">
        <title>Active colonisers of the gastrointestinal tract of Atlantic salmon farmed in a warm water region.</title>
        <authorList>
            <person name="Bowman J.P."/>
        </authorList>
    </citation>
    <scope>NUCLEOTIDE SEQUENCE [LARGE SCALE GENOMIC DNA]</scope>
    <source>
        <strain evidence="2 3">S3MW1</strain>
    </source>
</reference>
<dbReference type="InterPro" id="IPR001387">
    <property type="entry name" value="Cro/C1-type_HTH"/>
</dbReference>
<dbReference type="CDD" id="cd00093">
    <property type="entry name" value="HTH_XRE"/>
    <property type="match status" value="1"/>
</dbReference>
<comment type="caution">
    <text evidence="2">The sequence shown here is derived from an EMBL/GenBank/DDBJ whole genome shotgun (WGS) entry which is preliminary data.</text>
</comment>
<evidence type="ECO:0000259" key="1">
    <source>
        <dbReference type="PROSITE" id="PS50943"/>
    </source>
</evidence>
<evidence type="ECO:0000313" key="3">
    <source>
        <dbReference type="Proteomes" id="UP001306119"/>
    </source>
</evidence>
<gene>
    <name evidence="2" type="ORF">VXS06_01045</name>
</gene>
<dbReference type="Pfam" id="PF13443">
    <property type="entry name" value="HTH_26"/>
    <property type="match status" value="1"/>
</dbReference>
<feature type="domain" description="HTH cro/C1-type" evidence="1">
    <location>
        <begin position="37"/>
        <end position="61"/>
    </location>
</feature>
<accession>A0ABU6L1K3</accession>
<dbReference type="RefSeq" id="WP_327773800.1">
    <property type="nucleotide sequence ID" value="NZ_JAYXUG010000001.1"/>
</dbReference>